<organism evidence="1">
    <name type="scientific">bioreactor metagenome</name>
    <dbReference type="NCBI Taxonomy" id="1076179"/>
    <lineage>
        <taxon>unclassified sequences</taxon>
        <taxon>metagenomes</taxon>
        <taxon>ecological metagenomes</taxon>
    </lineage>
</organism>
<protein>
    <submittedName>
        <fullName evidence="1">Uncharacterized protein</fullName>
    </submittedName>
</protein>
<proteinExistence type="predicted"/>
<name>A0A645DV30_9ZZZZ</name>
<accession>A0A645DV30</accession>
<evidence type="ECO:0000313" key="1">
    <source>
        <dbReference type="EMBL" id="MPM92988.1"/>
    </source>
</evidence>
<sequence length="195" mass="21343">MRLRFRVRRNLEPAGEGVCVALINRADKDAAAAARRGQDGAGVVRIVELQVRNGFPLGGVGNDQPEGYGVARVNGVFHKAVRLQNDFRLALIAAAAARRGRGFFVDVDVNVDRIRQAVGTVRIADRKGQRVSAGRGGRGNLIRKLKVSAFTLRQRLAIPGNKLAVRCVPHLVCARRQRFYRCIGGLIERIDLDVA</sequence>
<gene>
    <name evidence="1" type="ORF">SDC9_140124</name>
</gene>
<reference evidence="1" key="1">
    <citation type="submission" date="2019-08" db="EMBL/GenBank/DDBJ databases">
        <authorList>
            <person name="Kucharzyk K."/>
            <person name="Murdoch R.W."/>
            <person name="Higgins S."/>
            <person name="Loffler F."/>
        </authorList>
    </citation>
    <scope>NUCLEOTIDE SEQUENCE</scope>
</reference>
<comment type="caution">
    <text evidence="1">The sequence shown here is derived from an EMBL/GenBank/DDBJ whole genome shotgun (WGS) entry which is preliminary data.</text>
</comment>
<dbReference type="AlphaFoldDB" id="A0A645DV30"/>
<dbReference type="EMBL" id="VSSQ01039855">
    <property type="protein sequence ID" value="MPM92988.1"/>
    <property type="molecule type" value="Genomic_DNA"/>
</dbReference>